<dbReference type="PROSITE" id="PS00440">
    <property type="entry name" value="ACYLTRANSF_C_2"/>
    <property type="match status" value="1"/>
</dbReference>
<sequence length="520" mass="59215">MFGWSCLSLGGLLSVQSCPWVGGRSLRSRRRLLLLEPSVERLSPATGRRHRIPGHRDVLCILWTCLMERSTIVRNLVNPVVIFIQLSSRWTFACVGCDYQNRQACDLKTELLQQATGSPKQFILVYWQLTYIHQKCHSEPDGPGIAALTSEERTRWAKAREYLVSLDPENLTMLEKIQSSLLVYSIEDGSPHVTPEDYSQVTTMLLTGDPTVRWGDKSYNLISFANGVFGCNCDHAPYDAMIIVNISHYIDEKILENEGRWKGSENVRDIPLPEELIFTVDEKVLDDINQAKAQYLKQASDLQIFVYAFTSFGKKLTKKMRLHPDTFVQLALQLAYYRLHGCPGCCYETAMTRYFYHGRTETVRSCTVEAVRWCQSMQNPYASLLERQQKMLQAFAKHNKMMKDCSTGKGFDRHLLGLSLIAKEEGLPIPELFTDPLFSKSGGGGNFVLSTSLIGYFRIQGVVAPMVHNGYGFFYHIRDNRFVVACTAWKSCPETDAEKLIEQIFHAFHDMIQLMNTAHL</sequence>
<proteinExistence type="inferred from homology"/>
<dbReference type="PANTHER" id="PTHR22589">
    <property type="entry name" value="CARNITINE O-ACYLTRANSFERASE"/>
    <property type="match status" value="1"/>
</dbReference>
<dbReference type="Gene3D" id="3.30.559.10">
    <property type="entry name" value="Chloramphenicol acetyltransferase-like domain"/>
    <property type="match status" value="2"/>
</dbReference>
<dbReference type="Gene3D" id="3.30.559.70">
    <property type="entry name" value="Choline/Carnitine o-acyltransferase, domain 2"/>
    <property type="match status" value="1"/>
</dbReference>
<feature type="signal peptide" evidence="5">
    <location>
        <begin position="1"/>
        <end position="17"/>
    </location>
</feature>
<feature type="chain" id="PRO_5046529345" evidence="5">
    <location>
        <begin position="18"/>
        <end position="520"/>
    </location>
</feature>
<evidence type="ECO:0000313" key="8">
    <source>
        <dbReference type="RefSeq" id="XP_070473448.1"/>
    </source>
</evidence>
<organism evidence="7 8">
    <name type="scientific">Equus przewalskii</name>
    <name type="common">Przewalski's horse</name>
    <name type="synonym">Equus caballus przewalskii</name>
    <dbReference type="NCBI Taxonomy" id="9798"/>
    <lineage>
        <taxon>Eukaryota</taxon>
        <taxon>Metazoa</taxon>
        <taxon>Chordata</taxon>
        <taxon>Craniata</taxon>
        <taxon>Vertebrata</taxon>
        <taxon>Euteleostomi</taxon>
        <taxon>Mammalia</taxon>
        <taxon>Eutheria</taxon>
        <taxon>Laurasiatheria</taxon>
        <taxon>Perissodactyla</taxon>
        <taxon>Equidae</taxon>
        <taxon>Equus</taxon>
    </lineage>
</organism>
<keyword evidence="3 4" id="KW-0012">Acyltransferase</keyword>
<keyword evidence="5" id="KW-0732">Signal</keyword>
<keyword evidence="7" id="KW-1185">Reference proteome</keyword>
<keyword evidence="2 4" id="KW-0808">Transferase</keyword>
<dbReference type="SUPFAM" id="SSF52777">
    <property type="entry name" value="CoA-dependent acyltransferases"/>
    <property type="match status" value="2"/>
</dbReference>
<evidence type="ECO:0000313" key="7">
    <source>
        <dbReference type="Proteomes" id="UP001652662"/>
    </source>
</evidence>
<name>A0ABM4P8E1_EQUPR</name>
<dbReference type="Pfam" id="PF00755">
    <property type="entry name" value="Carn_acyltransf"/>
    <property type="match status" value="1"/>
</dbReference>
<evidence type="ECO:0000256" key="1">
    <source>
        <dbReference type="ARBA" id="ARBA00005232"/>
    </source>
</evidence>
<dbReference type="InterPro" id="IPR000542">
    <property type="entry name" value="Carn_acyl_trans"/>
</dbReference>
<evidence type="ECO:0000256" key="2">
    <source>
        <dbReference type="ARBA" id="ARBA00022679"/>
    </source>
</evidence>
<dbReference type="RefSeq" id="XP_070473448.1">
    <property type="nucleotide sequence ID" value="XM_070617347.1"/>
</dbReference>
<feature type="domain" description="Choline/carnitine acyltransferase" evidence="6">
    <location>
        <begin position="126"/>
        <end position="504"/>
    </location>
</feature>
<evidence type="ECO:0000256" key="3">
    <source>
        <dbReference type="ARBA" id="ARBA00023315"/>
    </source>
</evidence>
<gene>
    <name evidence="8" type="primary">CROT</name>
</gene>
<dbReference type="GeneID" id="103541520"/>
<dbReference type="InterPro" id="IPR039551">
    <property type="entry name" value="Cho/carn_acyl_trans"/>
</dbReference>
<dbReference type="InterPro" id="IPR042231">
    <property type="entry name" value="Cho/carn_acyl_trans_2"/>
</dbReference>
<dbReference type="PANTHER" id="PTHR22589:SF67">
    <property type="entry name" value="PEROXISOMAL CARNITINE O-OCTANOYLTRANSFERASE"/>
    <property type="match status" value="1"/>
</dbReference>
<comment type="similarity">
    <text evidence="1 4">Belongs to the carnitine/choline acetyltransferase family.</text>
</comment>
<dbReference type="InterPro" id="IPR023213">
    <property type="entry name" value="CAT-like_dom_sf"/>
</dbReference>
<accession>A0ABM4P8E1</accession>
<reference evidence="8" key="1">
    <citation type="submission" date="2025-08" db="UniProtKB">
        <authorList>
            <consortium name="RefSeq"/>
        </authorList>
    </citation>
    <scope>IDENTIFICATION</scope>
    <source>
        <tissue evidence="8">Blood</tissue>
    </source>
</reference>
<evidence type="ECO:0000256" key="4">
    <source>
        <dbReference type="RuleBase" id="RU003801"/>
    </source>
</evidence>
<evidence type="ECO:0000256" key="5">
    <source>
        <dbReference type="SAM" id="SignalP"/>
    </source>
</evidence>
<protein>
    <submittedName>
        <fullName evidence="8">Peroxisomal carnitine O-octanoyltransferase isoform X5</fullName>
    </submittedName>
</protein>
<dbReference type="Proteomes" id="UP001652662">
    <property type="component" value="Chromosome 4"/>
</dbReference>
<evidence type="ECO:0000259" key="6">
    <source>
        <dbReference type="Pfam" id="PF00755"/>
    </source>
</evidence>